<protein>
    <submittedName>
        <fullName evidence="3">Uncharacterized protein</fullName>
    </submittedName>
</protein>
<evidence type="ECO:0000256" key="1">
    <source>
        <dbReference type="SAM" id="MobiDB-lite"/>
    </source>
</evidence>
<feature type="non-terminal residue" evidence="3">
    <location>
        <position position="1"/>
    </location>
</feature>
<reference evidence="3" key="1">
    <citation type="submission" date="2023-10" db="EMBL/GenBank/DDBJ databases">
        <title>Genome assembly of Pristionchus species.</title>
        <authorList>
            <person name="Yoshida K."/>
            <person name="Sommer R.J."/>
        </authorList>
    </citation>
    <scope>NUCLEOTIDE SEQUENCE</scope>
    <source>
        <strain evidence="3">RS0144</strain>
    </source>
</reference>
<gene>
    <name evidence="3" type="ORF">PENTCL1PPCAC_18771</name>
</gene>
<keyword evidence="2" id="KW-0732">Signal</keyword>
<accession>A0AAV5TQJ7</accession>
<dbReference type="EMBL" id="BTSX01000004">
    <property type="protein sequence ID" value="GMS96596.1"/>
    <property type="molecule type" value="Genomic_DNA"/>
</dbReference>
<keyword evidence="4" id="KW-1185">Reference proteome</keyword>
<feature type="compositionally biased region" description="Polar residues" evidence="1">
    <location>
        <begin position="16"/>
        <end position="29"/>
    </location>
</feature>
<organism evidence="3 4">
    <name type="scientific">Pristionchus entomophagus</name>
    <dbReference type="NCBI Taxonomy" id="358040"/>
    <lineage>
        <taxon>Eukaryota</taxon>
        <taxon>Metazoa</taxon>
        <taxon>Ecdysozoa</taxon>
        <taxon>Nematoda</taxon>
        <taxon>Chromadorea</taxon>
        <taxon>Rhabditida</taxon>
        <taxon>Rhabditina</taxon>
        <taxon>Diplogasteromorpha</taxon>
        <taxon>Diplogasteroidea</taxon>
        <taxon>Neodiplogasteridae</taxon>
        <taxon>Pristionchus</taxon>
    </lineage>
</organism>
<sequence>LLHSTLLLVILADSPSLSAPTADSSSNAQAEPPMNNDVVEEKVDKAKAILESLIPTNDAPLAKPDRVSVIDSVQETRLCSCKETDTCRRESSQGLNTCMEECSGEIELLCSCEDRDQLH</sequence>
<evidence type="ECO:0000256" key="2">
    <source>
        <dbReference type="SAM" id="SignalP"/>
    </source>
</evidence>
<proteinExistence type="predicted"/>
<evidence type="ECO:0000313" key="3">
    <source>
        <dbReference type="EMBL" id="GMS96596.1"/>
    </source>
</evidence>
<feature type="region of interest" description="Disordered" evidence="1">
    <location>
        <begin position="16"/>
        <end position="37"/>
    </location>
</feature>
<dbReference type="AlphaFoldDB" id="A0AAV5TQJ7"/>
<feature type="chain" id="PRO_5043473116" evidence="2">
    <location>
        <begin position="19"/>
        <end position="119"/>
    </location>
</feature>
<name>A0AAV5TQJ7_9BILA</name>
<feature type="signal peptide" evidence="2">
    <location>
        <begin position="1"/>
        <end position="18"/>
    </location>
</feature>
<dbReference type="Proteomes" id="UP001432027">
    <property type="component" value="Unassembled WGS sequence"/>
</dbReference>
<evidence type="ECO:0000313" key="4">
    <source>
        <dbReference type="Proteomes" id="UP001432027"/>
    </source>
</evidence>
<comment type="caution">
    <text evidence="3">The sequence shown here is derived from an EMBL/GenBank/DDBJ whole genome shotgun (WGS) entry which is preliminary data.</text>
</comment>